<proteinExistence type="inferred from homology"/>
<comment type="similarity">
    <text evidence="4">Belongs to the 5'-nucleotidase family.</text>
</comment>
<gene>
    <name evidence="7" type="ORF">ENW96_07335</name>
</gene>
<dbReference type="SUPFAM" id="SSF55816">
    <property type="entry name" value="5'-nucleotidase (syn. UDP-sugar hydrolase), C-terminal domain"/>
    <property type="match status" value="1"/>
</dbReference>
<evidence type="ECO:0000313" key="7">
    <source>
        <dbReference type="EMBL" id="HGF34188.1"/>
    </source>
</evidence>
<sequence length="570" mass="61269">MGKQSKKSALSLSSFWIWTLAAIIAVAGLAAGCHPAGRPDQVPVQILALNDFHGQLTPGPMVKGRPVGSAPVLAAYLKQAQRDFPGFTFIVSAGDLIGASPPESALLQDEPAIMFMNLLGNSKCSPQDRLNPSCNLAATAGNHEFDEKPEELKRLLEGGNYSTGPFLEDPWRGAAFPYVLANVVSRDTEKPIFPPYVIKEVDGLPIAFIGAVLKETRSMVMPANVAGLEFLDEAAAINSYIPELKNRQVRSIIVLLHQGGRQEAYEGPTRPAGSVTGAVKRVVWGLDDEVDVVISGHTHAFTNALIPNRNNKEMLVTQAWSAGRGFAEIILAISRKTRDVVGKSATIVTAWADTGPGLTPDPEAAKLMQAAQEKVAPLTRRRIAVAAGDITRDQNQAGESALGNLIADAQRTAMGTDFAFVNPGGIRTNIAAGEVTWGELFAVQPFNNYLVKMELTGQQLYDLLNQQFPAGTTAHRMLQVSGLTYTWDSKLPPPSRIREVRRNGKPIDRAGTYTVTVNSFLAEGGDGFSIFTQGANKAAGPKDIQALTHYLQSLPQPFSAGIEGRIKRVD</sequence>
<feature type="domain" description="5'-Nucleotidase C-terminal" evidence="6">
    <location>
        <begin position="384"/>
        <end position="532"/>
    </location>
</feature>
<organism evidence="7">
    <name type="scientific">Desulfobacca acetoxidans</name>
    <dbReference type="NCBI Taxonomy" id="60893"/>
    <lineage>
        <taxon>Bacteria</taxon>
        <taxon>Pseudomonadati</taxon>
        <taxon>Thermodesulfobacteriota</taxon>
        <taxon>Desulfobaccia</taxon>
        <taxon>Desulfobaccales</taxon>
        <taxon>Desulfobaccaceae</taxon>
        <taxon>Desulfobacca</taxon>
    </lineage>
</organism>
<comment type="subcellular location">
    <subcellularLocation>
        <location evidence="1">Secreted</location>
    </subcellularLocation>
</comment>
<feature type="domain" description="Calcineurin-like phosphoesterase" evidence="5">
    <location>
        <begin position="46"/>
        <end position="300"/>
    </location>
</feature>
<dbReference type="InterPro" id="IPR008334">
    <property type="entry name" value="5'-Nucleotdase_C"/>
</dbReference>
<evidence type="ECO:0000259" key="6">
    <source>
        <dbReference type="Pfam" id="PF02872"/>
    </source>
</evidence>
<dbReference type="GO" id="GO:0008768">
    <property type="term" value="F:UDP-sugar diphosphatase activity"/>
    <property type="evidence" value="ECO:0007669"/>
    <property type="project" value="TreeGrafter"/>
</dbReference>
<dbReference type="GO" id="GO:0005576">
    <property type="term" value="C:extracellular region"/>
    <property type="evidence" value="ECO:0007669"/>
    <property type="project" value="UniProtKB-SubCell"/>
</dbReference>
<dbReference type="PRINTS" id="PR01607">
    <property type="entry name" value="APYRASEFAMLY"/>
</dbReference>
<dbReference type="Pfam" id="PF00149">
    <property type="entry name" value="Metallophos"/>
    <property type="match status" value="1"/>
</dbReference>
<dbReference type="GO" id="GO:0008253">
    <property type="term" value="F:5'-nucleotidase activity"/>
    <property type="evidence" value="ECO:0007669"/>
    <property type="project" value="TreeGrafter"/>
</dbReference>
<dbReference type="PANTHER" id="PTHR11575:SF24">
    <property type="entry name" value="5'-NUCLEOTIDASE"/>
    <property type="match status" value="1"/>
</dbReference>
<keyword evidence="2" id="KW-0964">Secreted</keyword>
<accession>A0A7C3Z310</accession>
<evidence type="ECO:0000256" key="1">
    <source>
        <dbReference type="ARBA" id="ARBA00004613"/>
    </source>
</evidence>
<dbReference type="InterPro" id="IPR036907">
    <property type="entry name" value="5'-Nucleotdase_C_sf"/>
</dbReference>
<evidence type="ECO:0000256" key="4">
    <source>
        <dbReference type="RuleBase" id="RU362119"/>
    </source>
</evidence>
<reference evidence="7" key="1">
    <citation type="journal article" date="2020" name="mSystems">
        <title>Genome- and Community-Level Interaction Insights into Carbon Utilization and Element Cycling Functions of Hydrothermarchaeota in Hydrothermal Sediment.</title>
        <authorList>
            <person name="Zhou Z."/>
            <person name="Liu Y."/>
            <person name="Xu W."/>
            <person name="Pan J."/>
            <person name="Luo Z.H."/>
            <person name="Li M."/>
        </authorList>
    </citation>
    <scope>NUCLEOTIDE SEQUENCE [LARGE SCALE GENOMIC DNA]</scope>
    <source>
        <strain evidence="7">SpSt-897</strain>
    </source>
</reference>
<dbReference type="AlphaFoldDB" id="A0A7C3Z310"/>
<keyword evidence="4" id="KW-0378">Hydrolase</keyword>
<dbReference type="Gene3D" id="3.90.780.10">
    <property type="entry name" value="5'-Nucleotidase, C-terminal domain"/>
    <property type="match status" value="1"/>
</dbReference>
<dbReference type="Pfam" id="PF02872">
    <property type="entry name" value="5_nucleotid_C"/>
    <property type="match status" value="1"/>
</dbReference>
<dbReference type="SUPFAM" id="SSF56300">
    <property type="entry name" value="Metallo-dependent phosphatases"/>
    <property type="match status" value="1"/>
</dbReference>
<dbReference type="InterPro" id="IPR006179">
    <property type="entry name" value="5_nucleotidase/apyrase"/>
</dbReference>
<dbReference type="EMBL" id="DTMF01000181">
    <property type="protein sequence ID" value="HGF34188.1"/>
    <property type="molecule type" value="Genomic_DNA"/>
</dbReference>
<dbReference type="InterPro" id="IPR029052">
    <property type="entry name" value="Metallo-depent_PP-like"/>
</dbReference>
<dbReference type="InterPro" id="IPR004843">
    <property type="entry name" value="Calcineurin-like_PHP"/>
</dbReference>
<dbReference type="GO" id="GO:0009166">
    <property type="term" value="P:nucleotide catabolic process"/>
    <property type="evidence" value="ECO:0007669"/>
    <property type="project" value="InterPro"/>
</dbReference>
<evidence type="ECO:0000256" key="2">
    <source>
        <dbReference type="ARBA" id="ARBA00022525"/>
    </source>
</evidence>
<keyword evidence="4" id="KW-0547">Nucleotide-binding</keyword>
<dbReference type="PROSITE" id="PS51257">
    <property type="entry name" value="PROKAR_LIPOPROTEIN"/>
    <property type="match status" value="1"/>
</dbReference>
<dbReference type="FunFam" id="3.90.780.10:FF:000004">
    <property type="entry name" value="UDP-sugar hydrolase, putative"/>
    <property type="match status" value="1"/>
</dbReference>
<protein>
    <submittedName>
        <fullName evidence="7">Bifunctional metallophosphatase/5'-nucleotidase</fullName>
    </submittedName>
</protein>
<evidence type="ECO:0000259" key="5">
    <source>
        <dbReference type="Pfam" id="PF00149"/>
    </source>
</evidence>
<name>A0A7C3Z310_9BACT</name>
<evidence type="ECO:0000256" key="3">
    <source>
        <dbReference type="ARBA" id="ARBA00022729"/>
    </source>
</evidence>
<comment type="caution">
    <text evidence="7">The sequence shown here is derived from an EMBL/GenBank/DDBJ whole genome shotgun (WGS) entry which is preliminary data.</text>
</comment>
<keyword evidence="3" id="KW-0732">Signal</keyword>
<dbReference type="PANTHER" id="PTHR11575">
    <property type="entry name" value="5'-NUCLEOTIDASE-RELATED"/>
    <property type="match status" value="1"/>
</dbReference>
<dbReference type="Gene3D" id="3.60.21.10">
    <property type="match status" value="1"/>
</dbReference>
<dbReference type="GO" id="GO:0000166">
    <property type="term" value="F:nucleotide binding"/>
    <property type="evidence" value="ECO:0007669"/>
    <property type="project" value="UniProtKB-KW"/>
</dbReference>
<dbReference type="GO" id="GO:0030288">
    <property type="term" value="C:outer membrane-bounded periplasmic space"/>
    <property type="evidence" value="ECO:0007669"/>
    <property type="project" value="TreeGrafter"/>
</dbReference>